<feature type="binding site" evidence="11">
    <location>
        <position position="335"/>
    </location>
    <ligand>
        <name>FMN</name>
        <dbReference type="ChEBI" id="CHEBI:58210"/>
    </ligand>
</feature>
<dbReference type="HAMAP" id="MF_00300">
    <property type="entry name" value="Chorismate_synth"/>
    <property type="match status" value="1"/>
</dbReference>
<evidence type="ECO:0000256" key="4">
    <source>
        <dbReference type="ARBA" id="ARBA00022605"/>
    </source>
</evidence>
<feature type="binding site" evidence="11">
    <location>
        <position position="40"/>
    </location>
    <ligand>
        <name>NADP(+)</name>
        <dbReference type="ChEBI" id="CHEBI:58349"/>
    </ligand>
</feature>
<dbReference type="AlphaFoldDB" id="A0A3D8P3X2"/>
<evidence type="ECO:0000256" key="8">
    <source>
        <dbReference type="ARBA" id="ARBA00022857"/>
    </source>
</evidence>
<dbReference type="SUPFAM" id="SSF103263">
    <property type="entry name" value="Chorismate synthase, AroC"/>
    <property type="match status" value="1"/>
</dbReference>
<dbReference type="CDD" id="cd07304">
    <property type="entry name" value="Chorismate_synthase"/>
    <property type="match status" value="1"/>
</dbReference>
<dbReference type="EC" id="4.2.3.5" evidence="3 11"/>
<dbReference type="InterPro" id="IPR000453">
    <property type="entry name" value="Chorismate_synth"/>
</dbReference>
<keyword evidence="7 11" id="KW-0274">FAD</keyword>
<protein>
    <recommendedName>
        <fullName evidence="3 11">Chorismate synthase</fullName>
        <shortName evidence="11">CS</shortName>
        <ecNumber evidence="3 11">4.2.3.5</ecNumber>
    </recommendedName>
    <alternativeName>
        <fullName evidence="11">5-enolpyruvylshikimate-3-phosphate phospholyase</fullName>
    </alternativeName>
</protein>
<dbReference type="UniPathway" id="UPA00053">
    <property type="reaction ID" value="UER00090"/>
</dbReference>
<comment type="caution">
    <text evidence="11">Lacks conserved residue(s) required for the propagation of feature annotation.</text>
</comment>
<evidence type="ECO:0000256" key="12">
    <source>
        <dbReference type="RuleBase" id="RU000605"/>
    </source>
</evidence>
<feature type="binding site" evidence="11">
    <location>
        <begin position="129"/>
        <end position="131"/>
    </location>
    <ligand>
        <name>FMN</name>
        <dbReference type="ChEBI" id="CHEBI:58210"/>
    </ligand>
</feature>
<evidence type="ECO:0000256" key="3">
    <source>
        <dbReference type="ARBA" id="ARBA00013036"/>
    </source>
</evidence>
<sequence>MLRYLTAGESHGQALLTIIEGMPAGLWLTADYIDRQLERRQGGYGRGARQRIERDRVEILSGVRGGFTLGSPIALKIANRDWENWREIMNPGLEARLDERVITRPRPGHADLAGALKYAFYDLRNVLERASARETVARVAAGAVARRFLEELGITLAGQVVQIGEVKAVPAEGTPEEIRSQADASPVYCPDPQASAAMVEAIERAEKAGDTLGGIFEVRVYGVPPGLGSYVHWDRRLDGRLAQAVMSIPGIKGVEIGLGFALASLPGSRAHDEIFYSPVQGYYRVTNRAGGLEGGVTNGEPIVVRAVMKPIPTLRKPLRSVDMFTKEPVAAAYERADVCAVPAACVIGEAVVAWEVAAACLEKFGGDTMAELKESFLRYKTRIRRGER</sequence>
<evidence type="ECO:0000256" key="6">
    <source>
        <dbReference type="ARBA" id="ARBA00022643"/>
    </source>
</evidence>
<dbReference type="RefSeq" id="WP_115793140.1">
    <property type="nucleotide sequence ID" value="NZ_QSLN01000016.1"/>
</dbReference>
<keyword evidence="9 11" id="KW-0057">Aromatic amino acid biosynthesis</keyword>
<keyword evidence="5 11" id="KW-0285">Flavoprotein</keyword>
<dbReference type="GO" id="GO:0009073">
    <property type="term" value="P:aromatic amino acid family biosynthetic process"/>
    <property type="evidence" value="ECO:0007669"/>
    <property type="project" value="UniProtKB-KW"/>
</dbReference>
<feature type="binding site" evidence="11">
    <location>
        <position position="46"/>
    </location>
    <ligand>
        <name>NADP(+)</name>
        <dbReference type="ChEBI" id="CHEBI:58349"/>
    </ligand>
</feature>
<feature type="binding site" evidence="11">
    <location>
        <position position="294"/>
    </location>
    <ligand>
        <name>FMN</name>
        <dbReference type="ChEBI" id="CHEBI:58210"/>
    </ligand>
</feature>
<comment type="catalytic activity">
    <reaction evidence="11 12">
        <text>5-O-(1-carboxyvinyl)-3-phosphoshikimate = chorismate + phosphate</text>
        <dbReference type="Rhea" id="RHEA:21020"/>
        <dbReference type="ChEBI" id="CHEBI:29748"/>
        <dbReference type="ChEBI" id="CHEBI:43474"/>
        <dbReference type="ChEBI" id="CHEBI:57701"/>
        <dbReference type="EC" id="4.2.3.5"/>
    </reaction>
</comment>
<dbReference type="InterPro" id="IPR020541">
    <property type="entry name" value="Chorismate_synthase_CS"/>
</dbReference>
<dbReference type="GO" id="GO:0005829">
    <property type="term" value="C:cytosol"/>
    <property type="evidence" value="ECO:0007669"/>
    <property type="project" value="TreeGrafter"/>
</dbReference>
<comment type="caution">
    <text evidence="13">The sequence shown here is derived from an EMBL/GenBank/DDBJ whole genome shotgun (WGS) entry which is preliminary data.</text>
</comment>
<keyword evidence="10 11" id="KW-0456">Lyase</keyword>
<dbReference type="Proteomes" id="UP000256329">
    <property type="component" value="Unassembled WGS sequence"/>
</dbReference>
<keyword evidence="8 11" id="KW-0521">NADP</keyword>
<dbReference type="PROSITE" id="PS00788">
    <property type="entry name" value="CHORISMATE_SYNTHASE_2"/>
    <property type="match status" value="1"/>
</dbReference>
<dbReference type="EMBL" id="QSLN01000016">
    <property type="protein sequence ID" value="RDV81746.1"/>
    <property type="molecule type" value="Genomic_DNA"/>
</dbReference>
<dbReference type="PROSITE" id="PS00787">
    <property type="entry name" value="CHORISMATE_SYNTHASE_1"/>
    <property type="match status" value="1"/>
</dbReference>
<comment type="subunit">
    <text evidence="11">Homotetramer.</text>
</comment>
<keyword evidence="6 11" id="KW-0288">FMN</keyword>
<dbReference type="GO" id="GO:0009423">
    <property type="term" value="P:chorismate biosynthetic process"/>
    <property type="evidence" value="ECO:0007669"/>
    <property type="project" value="UniProtKB-UniRule"/>
</dbReference>
<gene>
    <name evidence="11" type="primary">aroC</name>
    <name evidence="13" type="ORF">DXX99_08930</name>
</gene>
<keyword evidence="4 11" id="KW-0028">Amino-acid biosynthesis</keyword>
<dbReference type="PIRSF" id="PIRSF001456">
    <property type="entry name" value="Chorismate_synth"/>
    <property type="match status" value="1"/>
</dbReference>
<dbReference type="GO" id="GO:0010181">
    <property type="term" value="F:FMN binding"/>
    <property type="evidence" value="ECO:0007669"/>
    <property type="project" value="TreeGrafter"/>
</dbReference>
<comment type="pathway">
    <text evidence="1 11 12">Metabolic intermediate biosynthesis; chorismate biosynthesis; chorismate from D-erythrose 4-phosphate and phosphoenolpyruvate: step 7/7.</text>
</comment>
<keyword evidence="14" id="KW-1185">Reference proteome</keyword>
<comment type="function">
    <text evidence="11">Catalyzes the anti-1,4-elimination of the C-3 phosphate and the C-6 proR hydrogen from 5-enolpyruvylshikimate-3-phosphate (EPSP) to yield chorismate, which is the branch point compound that serves as the starting substrate for the three terminal pathways of aromatic amino acid biosynthesis. This reaction introduces a second double bond into the aromatic ring system.</text>
</comment>
<evidence type="ECO:0000256" key="2">
    <source>
        <dbReference type="ARBA" id="ARBA00008014"/>
    </source>
</evidence>
<accession>A0A3D8P3X2</accession>
<dbReference type="NCBIfam" id="TIGR00033">
    <property type="entry name" value="aroC"/>
    <property type="match status" value="1"/>
</dbReference>
<dbReference type="Pfam" id="PF01264">
    <property type="entry name" value="Chorismate_synt"/>
    <property type="match status" value="1"/>
</dbReference>
<organism evidence="13 14">
    <name type="scientific">Ammonifex thiophilus</name>
    <dbReference type="NCBI Taxonomy" id="444093"/>
    <lineage>
        <taxon>Bacteria</taxon>
        <taxon>Bacillati</taxon>
        <taxon>Bacillota</taxon>
        <taxon>Clostridia</taxon>
        <taxon>Thermoanaerobacterales</taxon>
        <taxon>Thermoanaerobacteraceae</taxon>
        <taxon>Ammonifex</taxon>
    </lineage>
</organism>
<comment type="similarity">
    <text evidence="2 11 12">Belongs to the chorismate synthase family.</text>
</comment>
<name>A0A3D8P3X2_9THEO</name>
<evidence type="ECO:0000256" key="10">
    <source>
        <dbReference type="ARBA" id="ARBA00023239"/>
    </source>
</evidence>
<evidence type="ECO:0000256" key="1">
    <source>
        <dbReference type="ARBA" id="ARBA00005044"/>
    </source>
</evidence>
<evidence type="ECO:0000313" key="14">
    <source>
        <dbReference type="Proteomes" id="UP000256329"/>
    </source>
</evidence>
<dbReference type="PANTHER" id="PTHR21085:SF0">
    <property type="entry name" value="CHORISMATE SYNTHASE"/>
    <property type="match status" value="1"/>
</dbReference>
<dbReference type="GO" id="GO:0004107">
    <property type="term" value="F:chorismate synthase activity"/>
    <property type="evidence" value="ECO:0007669"/>
    <property type="project" value="UniProtKB-UniRule"/>
</dbReference>
<dbReference type="Gene3D" id="3.60.150.10">
    <property type="entry name" value="Chorismate synthase AroC"/>
    <property type="match status" value="1"/>
</dbReference>
<evidence type="ECO:0000256" key="9">
    <source>
        <dbReference type="ARBA" id="ARBA00023141"/>
    </source>
</evidence>
<dbReference type="FunFam" id="3.60.150.10:FF:000002">
    <property type="entry name" value="Chorismate synthase"/>
    <property type="match status" value="1"/>
</dbReference>
<dbReference type="NCBIfam" id="NF003793">
    <property type="entry name" value="PRK05382.1"/>
    <property type="match status" value="1"/>
</dbReference>
<reference evidence="13 14" key="1">
    <citation type="submission" date="2018-08" db="EMBL/GenBank/DDBJ databases">
        <title>Form III RuBisCO-mediated autotrophy in Thermodesulfobium bacteria.</title>
        <authorList>
            <person name="Toshchakov S.V."/>
            <person name="Kublanov I.V."/>
            <person name="Frolov E."/>
            <person name="Bonch-Osmolovskaya E.A."/>
            <person name="Tourova T.P."/>
            <person name="Chernych N.A."/>
            <person name="Lebedinsky A.V."/>
        </authorList>
    </citation>
    <scope>NUCLEOTIDE SEQUENCE [LARGE SCALE GENOMIC DNA]</scope>
    <source>
        <strain evidence="13 14">SR</strain>
    </source>
</reference>
<dbReference type="PANTHER" id="PTHR21085">
    <property type="entry name" value="CHORISMATE SYNTHASE"/>
    <property type="match status" value="1"/>
</dbReference>
<proteinExistence type="inferred from homology"/>
<dbReference type="GO" id="GO:0008652">
    <property type="term" value="P:amino acid biosynthetic process"/>
    <property type="evidence" value="ECO:0007669"/>
    <property type="project" value="UniProtKB-KW"/>
</dbReference>
<evidence type="ECO:0000313" key="13">
    <source>
        <dbReference type="EMBL" id="RDV81746.1"/>
    </source>
</evidence>
<evidence type="ECO:0000256" key="11">
    <source>
        <dbReference type="HAMAP-Rule" id="MF_00300"/>
    </source>
</evidence>
<comment type="cofactor">
    <cofactor evidence="11 12">
        <name>FMNH2</name>
        <dbReference type="ChEBI" id="CHEBI:57618"/>
    </cofactor>
    <text evidence="11 12">Reduced FMN (FMNH(2)).</text>
</comment>
<feature type="binding site" evidence="11">
    <location>
        <begin position="309"/>
        <end position="313"/>
    </location>
    <ligand>
        <name>FMN</name>
        <dbReference type="ChEBI" id="CHEBI:58210"/>
    </ligand>
</feature>
<evidence type="ECO:0000256" key="5">
    <source>
        <dbReference type="ARBA" id="ARBA00022630"/>
    </source>
</evidence>
<dbReference type="OrthoDB" id="9771806at2"/>
<dbReference type="InterPro" id="IPR035904">
    <property type="entry name" value="Chorismate_synth_AroC_sf"/>
</dbReference>
<evidence type="ECO:0000256" key="7">
    <source>
        <dbReference type="ARBA" id="ARBA00022827"/>
    </source>
</evidence>